<keyword evidence="7" id="KW-0560">Oxidoreductase</keyword>
<feature type="domain" description="2Fe-2S ferredoxin-type" evidence="5">
    <location>
        <begin position="3"/>
        <end position="96"/>
    </location>
</feature>
<gene>
    <name evidence="7" type="ORF">J3R75_000128</name>
</gene>
<dbReference type="Gene3D" id="3.40.50.80">
    <property type="entry name" value="Nucleotide-binding domain of ferredoxin-NADP reductase (FNR) module"/>
    <property type="match status" value="1"/>
</dbReference>
<accession>A0AAE3VD73</accession>
<dbReference type="PRINTS" id="PR00410">
    <property type="entry name" value="PHEHYDRXLASE"/>
</dbReference>
<evidence type="ECO:0000256" key="3">
    <source>
        <dbReference type="ARBA" id="ARBA00022827"/>
    </source>
</evidence>
<dbReference type="InterPro" id="IPR017938">
    <property type="entry name" value="Riboflavin_synthase-like_b-brl"/>
</dbReference>
<keyword evidence="4" id="KW-0408">Iron</keyword>
<dbReference type="PANTHER" id="PTHR43644">
    <property type="entry name" value="NA(+)-TRANSLOCATING NADH-QUINONE REDUCTASE SUBUNIT"/>
    <property type="match status" value="1"/>
</dbReference>
<feature type="domain" description="FAD-binding FR-type" evidence="6">
    <location>
        <begin position="99"/>
        <end position="205"/>
    </location>
</feature>
<keyword evidence="2" id="KW-0285">Flavoprotein</keyword>
<keyword evidence="1" id="KW-0813">Transport</keyword>
<dbReference type="SUPFAM" id="SSF52343">
    <property type="entry name" value="Ferredoxin reductase-like, C-terminal NADP-linked domain"/>
    <property type="match status" value="1"/>
</dbReference>
<evidence type="ECO:0000256" key="1">
    <source>
        <dbReference type="ARBA" id="ARBA00022448"/>
    </source>
</evidence>
<dbReference type="InterPro" id="IPR008333">
    <property type="entry name" value="Cbr1-like_FAD-bd_dom"/>
</dbReference>
<dbReference type="Gene3D" id="2.40.30.10">
    <property type="entry name" value="Translation factors"/>
    <property type="match status" value="1"/>
</dbReference>
<dbReference type="RefSeq" id="WP_307259183.1">
    <property type="nucleotide sequence ID" value="NZ_JAUSVL010000001.1"/>
</dbReference>
<proteinExistence type="predicted"/>
<evidence type="ECO:0000256" key="4">
    <source>
        <dbReference type="ARBA" id="ARBA00023004"/>
    </source>
</evidence>
<dbReference type="InterPro" id="IPR001041">
    <property type="entry name" value="2Fe-2S_ferredoxin-type"/>
</dbReference>
<dbReference type="GO" id="GO:0051536">
    <property type="term" value="F:iron-sulfur cluster binding"/>
    <property type="evidence" value="ECO:0007669"/>
    <property type="project" value="InterPro"/>
</dbReference>
<dbReference type="InterPro" id="IPR017927">
    <property type="entry name" value="FAD-bd_FR_type"/>
</dbReference>
<dbReference type="GO" id="GO:0016491">
    <property type="term" value="F:oxidoreductase activity"/>
    <property type="evidence" value="ECO:0007669"/>
    <property type="project" value="UniProtKB-KW"/>
</dbReference>
<sequence>MSDSYSVSINNGAKTISAQPGESLFQALARNRVFIPTACGGRGVCGLCRLKITTSAHQPNDTEKKHLKDDDLQAGMRLACQTIVNRDLAIEIPEAYYQASQYRVKVSKITHLTHDIVMLRCQAVEPKFIHLEPGAWMLFHAPPSCICPDGVKRSFSIASDTRNKQVIEFIIRRTPKGICTKWIFEQLQVGNEITLEGPHGDFRLQNTTKDAIFIAGGSGLSAIRSILLEIKNKKIPKKATLFFGAVSRRDLYLLDELQALAKDLPGFSFIPALSAPEPDDNWQGETGLITDVVAKHLQNAQDKEAYLCGSPGMLDACMKVLADKGMPESAIFFDKFA</sequence>
<reference evidence="7" key="1">
    <citation type="submission" date="2023-07" db="EMBL/GenBank/DDBJ databases">
        <title>Genomic Encyclopedia of Type Strains, Phase IV (KMG-IV): sequencing the most valuable type-strain genomes for metagenomic binning, comparative biology and taxonomic classification.</title>
        <authorList>
            <person name="Goeker M."/>
        </authorList>
    </citation>
    <scope>NUCLEOTIDE SEQUENCE</scope>
    <source>
        <strain evidence="7">DSM 24202</strain>
    </source>
</reference>
<organism evidence="7 8">
    <name type="scientific">Oligosphaera ethanolica</name>
    <dbReference type="NCBI Taxonomy" id="760260"/>
    <lineage>
        <taxon>Bacteria</taxon>
        <taxon>Pseudomonadati</taxon>
        <taxon>Lentisphaerota</taxon>
        <taxon>Oligosphaeria</taxon>
        <taxon>Oligosphaerales</taxon>
        <taxon>Oligosphaeraceae</taxon>
        <taxon>Oligosphaera</taxon>
    </lineage>
</organism>
<dbReference type="PROSITE" id="PS51085">
    <property type="entry name" value="2FE2S_FER_2"/>
    <property type="match status" value="1"/>
</dbReference>
<dbReference type="InterPro" id="IPR001433">
    <property type="entry name" value="OxRdtase_FAD/NAD-bd"/>
</dbReference>
<keyword evidence="3" id="KW-0274">FAD</keyword>
<name>A0AAE3VD73_9BACT</name>
<dbReference type="InterPro" id="IPR039261">
    <property type="entry name" value="FNR_nucleotide-bd"/>
</dbReference>
<evidence type="ECO:0000313" key="7">
    <source>
        <dbReference type="EMBL" id="MDQ0288021.1"/>
    </source>
</evidence>
<dbReference type="CDD" id="cd00207">
    <property type="entry name" value="fer2"/>
    <property type="match status" value="1"/>
</dbReference>
<dbReference type="Pfam" id="PF00111">
    <property type="entry name" value="Fer2"/>
    <property type="match status" value="1"/>
</dbReference>
<dbReference type="EC" id="1.6.5.-" evidence="7"/>
<dbReference type="Proteomes" id="UP001238163">
    <property type="component" value="Unassembled WGS sequence"/>
</dbReference>
<dbReference type="PROSITE" id="PS51384">
    <property type="entry name" value="FAD_FR"/>
    <property type="match status" value="1"/>
</dbReference>
<dbReference type="InterPro" id="IPR012675">
    <property type="entry name" value="Beta-grasp_dom_sf"/>
</dbReference>
<dbReference type="PANTHER" id="PTHR43644:SF1">
    <property type="entry name" value="NAD(P)H-FLAVIN REDUCTASE"/>
    <property type="match status" value="1"/>
</dbReference>
<dbReference type="AlphaFoldDB" id="A0AAE3VD73"/>
<dbReference type="EMBL" id="JAUSVL010000001">
    <property type="protein sequence ID" value="MDQ0288021.1"/>
    <property type="molecule type" value="Genomic_DNA"/>
</dbReference>
<evidence type="ECO:0000256" key="2">
    <source>
        <dbReference type="ARBA" id="ARBA00022630"/>
    </source>
</evidence>
<dbReference type="InterPro" id="IPR036010">
    <property type="entry name" value="2Fe-2S_ferredoxin-like_sf"/>
</dbReference>
<dbReference type="Pfam" id="PF00175">
    <property type="entry name" value="NAD_binding_1"/>
    <property type="match status" value="1"/>
</dbReference>
<dbReference type="SUPFAM" id="SSF54292">
    <property type="entry name" value="2Fe-2S ferredoxin-like"/>
    <property type="match status" value="1"/>
</dbReference>
<evidence type="ECO:0000313" key="8">
    <source>
        <dbReference type="Proteomes" id="UP001238163"/>
    </source>
</evidence>
<dbReference type="Pfam" id="PF00970">
    <property type="entry name" value="FAD_binding_6"/>
    <property type="match status" value="1"/>
</dbReference>
<evidence type="ECO:0000259" key="6">
    <source>
        <dbReference type="PROSITE" id="PS51384"/>
    </source>
</evidence>
<dbReference type="SUPFAM" id="SSF63380">
    <property type="entry name" value="Riboflavin synthase domain-like"/>
    <property type="match status" value="1"/>
</dbReference>
<keyword evidence="8" id="KW-1185">Reference proteome</keyword>
<dbReference type="Gene3D" id="3.10.20.30">
    <property type="match status" value="1"/>
</dbReference>
<protein>
    <submittedName>
        <fullName evidence="7">Na+-transporting NADH:ubiquinone oxidoreductase subunit F</fullName>
        <ecNumber evidence="7">1.6.5.-</ecNumber>
    </submittedName>
</protein>
<evidence type="ECO:0000259" key="5">
    <source>
        <dbReference type="PROSITE" id="PS51085"/>
    </source>
</evidence>
<comment type="caution">
    <text evidence="7">The sequence shown here is derived from an EMBL/GenBank/DDBJ whole genome shotgun (WGS) entry which is preliminary data.</text>
</comment>